<protein>
    <recommendedName>
        <fullName evidence="3">Alpha/beta hydrolase</fullName>
    </recommendedName>
</protein>
<dbReference type="RefSeq" id="WP_043388023.1">
    <property type="nucleotide sequence ID" value="NZ_JAJALK010000008.1"/>
</dbReference>
<evidence type="ECO:0008006" key="3">
    <source>
        <dbReference type="Google" id="ProtNLM"/>
    </source>
</evidence>
<dbReference type="InterPro" id="IPR029058">
    <property type="entry name" value="AB_hydrolase_fold"/>
</dbReference>
<comment type="caution">
    <text evidence="1">The sequence shown here is derived from an EMBL/GenBank/DDBJ whole genome shotgun (WGS) entry which is preliminary data.</text>
</comment>
<evidence type="ECO:0000313" key="1">
    <source>
        <dbReference type="EMBL" id="MDQ0542784.1"/>
    </source>
</evidence>
<organism evidence="1 2">
    <name type="scientific">Methylobacterium brachiatum</name>
    <dbReference type="NCBI Taxonomy" id="269660"/>
    <lineage>
        <taxon>Bacteria</taxon>
        <taxon>Pseudomonadati</taxon>
        <taxon>Pseudomonadota</taxon>
        <taxon>Alphaproteobacteria</taxon>
        <taxon>Hyphomicrobiales</taxon>
        <taxon>Methylobacteriaceae</taxon>
        <taxon>Methylobacterium</taxon>
    </lineage>
</organism>
<gene>
    <name evidence="1" type="ORF">QO001_001702</name>
</gene>
<dbReference type="EMBL" id="JAUSWL010000002">
    <property type="protein sequence ID" value="MDQ0542784.1"/>
    <property type="molecule type" value="Genomic_DNA"/>
</dbReference>
<sequence>MPYRTIAGAGTRYALLAFDAEGRERTDDPDAADGSFSRKVLNDIASERPTDIFILCHGWKGDIPASLDQYDRWIAAMDRSPDRSEAEERRPKFKPFRIGVHWPSQPWGDEELGSGAGAFDGSADPIALYVDRFGDRPGLRERIATVFRAAALDPAADRLPPDADSAYRDIDGLLTEMGSSGVAAPPGGDREPFDPQVYFEASLEEESFGFGSRSLGGILAPLRQLSFWKMKSRAQIVGEGGMHALLRELQSSSAGTTARVHLMGHSFGCIVVSGMLCGRGTADSSAKSVASLALIQGALSHWSYCGEIPDAVGRQGYFRGLLDDRLVKGPIVTTRSIYDTAVGRYYPLAAGVANQIEFAAGEPPRYGALGAFGAQGLDPEAIALAMKPANESYGLEQGRIYNVEASRYIRNGDGASGAHNDIDGPEVAHLIWAAALAGK</sequence>
<name>A0AAJ1TQ05_9HYPH</name>
<dbReference type="Proteomes" id="UP001223420">
    <property type="component" value="Unassembled WGS sequence"/>
</dbReference>
<dbReference type="AlphaFoldDB" id="A0AAJ1TQ05"/>
<dbReference type="SUPFAM" id="SSF53474">
    <property type="entry name" value="alpha/beta-Hydrolases"/>
    <property type="match status" value="1"/>
</dbReference>
<evidence type="ECO:0000313" key="2">
    <source>
        <dbReference type="Proteomes" id="UP001223420"/>
    </source>
</evidence>
<accession>A0AAJ1TQ05</accession>
<proteinExistence type="predicted"/>
<reference evidence="1" key="1">
    <citation type="submission" date="2023-07" db="EMBL/GenBank/DDBJ databases">
        <title>Genomic Encyclopedia of Type Strains, Phase IV (KMG-IV): sequencing the most valuable type-strain genomes for metagenomic binning, comparative biology and taxonomic classification.</title>
        <authorList>
            <person name="Goeker M."/>
        </authorList>
    </citation>
    <scope>NUCLEOTIDE SEQUENCE</scope>
    <source>
        <strain evidence="1">DSM 19569</strain>
    </source>
</reference>